<dbReference type="HOGENOM" id="CLU_109913_0_0_1"/>
<dbReference type="AlphaFoldDB" id="A0A0D0DT82"/>
<dbReference type="Proteomes" id="UP000054538">
    <property type="component" value="Unassembled WGS sequence"/>
</dbReference>
<evidence type="ECO:0000313" key="3">
    <source>
        <dbReference type="Proteomes" id="UP000054538"/>
    </source>
</evidence>
<evidence type="ECO:0000313" key="2">
    <source>
        <dbReference type="EMBL" id="KIK87439.1"/>
    </source>
</evidence>
<gene>
    <name evidence="2" type="ORF">PAXRUDRAFT_27421</name>
</gene>
<dbReference type="OrthoDB" id="2683749at2759"/>
<proteinExistence type="predicted"/>
<dbReference type="InParanoid" id="A0A0D0DT82"/>
<name>A0A0D0DT82_9AGAM</name>
<accession>A0A0D0DT82</accession>
<feature type="region of interest" description="Disordered" evidence="1">
    <location>
        <begin position="90"/>
        <end position="112"/>
    </location>
</feature>
<keyword evidence="3" id="KW-1185">Reference proteome</keyword>
<feature type="region of interest" description="Disordered" evidence="1">
    <location>
        <begin position="1"/>
        <end position="44"/>
    </location>
</feature>
<protein>
    <submittedName>
        <fullName evidence="2">Uncharacterized protein</fullName>
    </submittedName>
</protein>
<sequence>MPPRVKVALARGSYPRPLTSDSSGDFSHFSSSQLAHEEEVDAQKCEITKDNAEIEKKERQELYNQFSSQSTEASDTAEVLRRVQRHDEAAQSDWEIDAEDSPECTQSSQSSSAFYDNRTYEEILRDDKGISCEKIKLIYKALYQHGWGIISPDRKVFARKIVAILYGLEDEEVDRIDRWIRRNKGRVRSWPLAG</sequence>
<feature type="compositionally biased region" description="Low complexity" evidence="1">
    <location>
        <begin position="20"/>
        <end position="32"/>
    </location>
</feature>
<feature type="compositionally biased region" description="Basic and acidic residues" evidence="1">
    <location>
        <begin position="35"/>
        <end position="44"/>
    </location>
</feature>
<organism evidence="2 3">
    <name type="scientific">Paxillus rubicundulus Ve08.2h10</name>
    <dbReference type="NCBI Taxonomy" id="930991"/>
    <lineage>
        <taxon>Eukaryota</taxon>
        <taxon>Fungi</taxon>
        <taxon>Dikarya</taxon>
        <taxon>Basidiomycota</taxon>
        <taxon>Agaricomycotina</taxon>
        <taxon>Agaricomycetes</taxon>
        <taxon>Agaricomycetidae</taxon>
        <taxon>Boletales</taxon>
        <taxon>Paxilineae</taxon>
        <taxon>Paxillaceae</taxon>
        <taxon>Paxillus</taxon>
    </lineage>
</organism>
<dbReference type="EMBL" id="KN825544">
    <property type="protein sequence ID" value="KIK87439.1"/>
    <property type="molecule type" value="Genomic_DNA"/>
</dbReference>
<reference evidence="3" key="2">
    <citation type="submission" date="2015-01" db="EMBL/GenBank/DDBJ databases">
        <title>Evolutionary Origins and Diversification of the Mycorrhizal Mutualists.</title>
        <authorList>
            <consortium name="DOE Joint Genome Institute"/>
            <consortium name="Mycorrhizal Genomics Consortium"/>
            <person name="Kohler A."/>
            <person name="Kuo A."/>
            <person name="Nagy L.G."/>
            <person name="Floudas D."/>
            <person name="Copeland A."/>
            <person name="Barry K.W."/>
            <person name="Cichocki N."/>
            <person name="Veneault-Fourrey C."/>
            <person name="LaButti K."/>
            <person name="Lindquist E.A."/>
            <person name="Lipzen A."/>
            <person name="Lundell T."/>
            <person name="Morin E."/>
            <person name="Murat C."/>
            <person name="Riley R."/>
            <person name="Ohm R."/>
            <person name="Sun H."/>
            <person name="Tunlid A."/>
            <person name="Henrissat B."/>
            <person name="Grigoriev I.V."/>
            <person name="Hibbett D.S."/>
            <person name="Martin F."/>
        </authorList>
    </citation>
    <scope>NUCLEOTIDE SEQUENCE [LARGE SCALE GENOMIC DNA]</scope>
    <source>
        <strain evidence="3">Ve08.2h10</strain>
    </source>
</reference>
<reference evidence="2 3" key="1">
    <citation type="submission" date="2014-04" db="EMBL/GenBank/DDBJ databases">
        <authorList>
            <consortium name="DOE Joint Genome Institute"/>
            <person name="Kuo A."/>
            <person name="Kohler A."/>
            <person name="Jargeat P."/>
            <person name="Nagy L.G."/>
            <person name="Floudas D."/>
            <person name="Copeland A."/>
            <person name="Barry K.W."/>
            <person name="Cichocki N."/>
            <person name="Veneault-Fourrey C."/>
            <person name="LaButti K."/>
            <person name="Lindquist E.A."/>
            <person name="Lipzen A."/>
            <person name="Lundell T."/>
            <person name="Morin E."/>
            <person name="Murat C."/>
            <person name="Sun H."/>
            <person name="Tunlid A."/>
            <person name="Henrissat B."/>
            <person name="Grigoriev I.V."/>
            <person name="Hibbett D.S."/>
            <person name="Martin F."/>
            <person name="Nordberg H.P."/>
            <person name="Cantor M.N."/>
            <person name="Hua S.X."/>
        </authorList>
    </citation>
    <scope>NUCLEOTIDE SEQUENCE [LARGE SCALE GENOMIC DNA]</scope>
    <source>
        <strain evidence="2 3">Ve08.2h10</strain>
    </source>
</reference>
<evidence type="ECO:0000256" key="1">
    <source>
        <dbReference type="SAM" id="MobiDB-lite"/>
    </source>
</evidence>